<protein>
    <recommendedName>
        <fullName evidence="2">Nucleotide-diphospho-sugar transferase domain-containing protein</fullName>
    </recommendedName>
</protein>
<feature type="domain" description="Nucleotide-diphospho-sugar transferase" evidence="2">
    <location>
        <begin position="152"/>
        <end position="385"/>
    </location>
</feature>
<evidence type="ECO:0000313" key="3">
    <source>
        <dbReference type="EMBL" id="KAG8464032.1"/>
    </source>
</evidence>
<dbReference type="EMBL" id="JAGTXO010000014">
    <property type="protein sequence ID" value="KAG8464032.1"/>
    <property type="molecule type" value="Genomic_DNA"/>
</dbReference>
<sequence length="671" mass="74298">MPQPGARQAVARPRWVQLAIVLTAVGLVILAACNTFGSLQRTQWQQAVPASRLDPHLRNARVVEVGAPIPAARALASASAAGVARALPVATISTPAPSPFACVTPVPAETTLGAMVERYKQPSTGLMFVTFTNKDRFDFALTWAYRLCRLGLPHFAIGALDKQTLELGTAAGAPMFAMGAHDLGNADYGWNTPRFKLMGQDKVQLLIDILRLNATAVLMDADAILVDDPSPFFAAQPEAELLVPTDFTALGAMDGGLEEVHVADHVMNIGVIYAKPSVLPFARAWREFLRENPSRWDQTVFNEMIKRGHSIRRSKEAEPQLFAKRLWRSVSSVFAPVTVGVLPIATFCSGHTWSVSKLPERAALRPLVYHTAFVFAGGHGKRHRMREHRVWYDPPDYYLPARGEVGFLTLDDREPPAELMRPPADGGDGTGIGGYSVAWHFKLVHWQLARIRSGLLLARALSRRFIMPRLVCGFDRWWAPHKGVIPNSATHIPIRECPMDHIFNVHSIPEPWLPKEYSFLENERLPVETLALRRAVPYPNYASASAVLAELRTPELERMAVLQVDNVGDVYSAMRASDDAKLVQTAASFAGSAQRWVGEWCCTFVPQSPRLGGDIAYDFFADIDGHMDRYGRRRTGEWQPRFGSADIELRECTFSGPGNRTVECASRRRAP</sequence>
<dbReference type="OrthoDB" id="540503at2759"/>
<evidence type="ECO:0000256" key="1">
    <source>
        <dbReference type="ARBA" id="ARBA00007033"/>
    </source>
</evidence>
<evidence type="ECO:0000313" key="4">
    <source>
        <dbReference type="Proteomes" id="UP000751190"/>
    </source>
</evidence>
<keyword evidence="4" id="KW-1185">Reference proteome</keyword>
<dbReference type="InterPro" id="IPR029044">
    <property type="entry name" value="Nucleotide-diphossugar_trans"/>
</dbReference>
<dbReference type="SUPFAM" id="SSF53448">
    <property type="entry name" value="Nucleotide-diphospho-sugar transferases"/>
    <property type="match status" value="1"/>
</dbReference>
<dbReference type="Proteomes" id="UP000751190">
    <property type="component" value="Unassembled WGS sequence"/>
</dbReference>
<comment type="caution">
    <text evidence="3">The sequence shown here is derived from an EMBL/GenBank/DDBJ whole genome shotgun (WGS) entry which is preliminary data.</text>
</comment>
<evidence type="ECO:0000259" key="2">
    <source>
        <dbReference type="Pfam" id="PF03407"/>
    </source>
</evidence>
<dbReference type="PROSITE" id="PS51257">
    <property type="entry name" value="PROKAR_LIPOPROTEIN"/>
    <property type="match status" value="1"/>
</dbReference>
<dbReference type="GO" id="GO:0005794">
    <property type="term" value="C:Golgi apparatus"/>
    <property type="evidence" value="ECO:0007669"/>
    <property type="project" value="TreeGrafter"/>
</dbReference>
<dbReference type="GO" id="GO:0052636">
    <property type="term" value="F:arabinosyltransferase activity"/>
    <property type="evidence" value="ECO:0007669"/>
    <property type="project" value="TreeGrafter"/>
</dbReference>
<dbReference type="AlphaFoldDB" id="A0A8J6C701"/>
<reference evidence="3" key="1">
    <citation type="submission" date="2021-05" db="EMBL/GenBank/DDBJ databases">
        <title>The genome of the haptophyte Pavlova lutheri (Diacronema luteri, Pavlovales) - a model for lipid biosynthesis in eukaryotic algae.</title>
        <authorList>
            <person name="Hulatt C.J."/>
            <person name="Posewitz M.C."/>
        </authorList>
    </citation>
    <scope>NUCLEOTIDE SEQUENCE</scope>
    <source>
        <strain evidence="3">NIVA-4/92</strain>
    </source>
</reference>
<proteinExistence type="inferred from homology"/>
<accession>A0A8J6C701</accession>
<dbReference type="InterPro" id="IPR005069">
    <property type="entry name" value="Nucl-diP-sugar_transferase"/>
</dbReference>
<gene>
    <name evidence="3" type="ORF">KFE25_000200</name>
</gene>
<organism evidence="3 4">
    <name type="scientific">Diacronema lutheri</name>
    <name type="common">Unicellular marine alga</name>
    <name type="synonym">Monochrysis lutheri</name>
    <dbReference type="NCBI Taxonomy" id="2081491"/>
    <lineage>
        <taxon>Eukaryota</taxon>
        <taxon>Haptista</taxon>
        <taxon>Haptophyta</taxon>
        <taxon>Pavlovophyceae</taxon>
        <taxon>Pavlovales</taxon>
        <taxon>Pavlovaceae</taxon>
        <taxon>Diacronema</taxon>
    </lineage>
</organism>
<name>A0A8J6C701_DIALT</name>
<dbReference type="InterPro" id="IPR053250">
    <property type="entry name" value="Glycosyltransferase_77"/>
</dbReference>
<dbReference type="Pfam" id="PF03407">
    <property type="entry name" value="Nucleotid_trans"/>
    <property type="match status" value="1"/>
</dbReference>
<comment type="similarity">
    <text evidence="1">Belongs to the glycosyltransferase 77 family.</text>
</comment>
<dbReference type="PANTHER" id="PTHR46936">
    <property type="entry name" value="ARABINOSYLTRANSFERASE XEG113"/>
    <property type="match status" value="1"/>
</dbReference>
<dbReference type="PANTHER" id="PTHR46936:SF1">
    <property type="entry name" value="ARABINOSYLTRANSFERASE XEG113"/>
    <property type="match status" value="1"/>
</dbReference>